<evidence type="ECO:0000313" key="1">
    <source>
        <dbReference type="EMBL" id="CAB4147980.1"/>
    </source>
</evidence>
<reference evidence="1" key="1">
    <citation type="submission" date="2020-04" db="EMBL/GenBank/DDBJ databases">
        <authorList>
            <person name="Chiriac C."/>
            <person name="Salcher M."/>
            <person name="Ghai R."/>
            <person name="Kavagutti S V."/>
        </authorList>
    </citation>
    <scope>NUCLEOTIDE SEQUENCE</scope>
</reference>
<dbReference type="EMBL" id="LR796483">
    <property type="protein sequence ID" value="CAB4147980.1"/>
    <property type="molecule type" value="Genomic_DNA"/>
</dbReference>
<proteinExistence type="predicted"/>
<name>A0A6J5MSR5_9CAUD</name>
<accession>A0A6J5MSR5</accession>
<sequence>MGDIPTMTAEAVALLTDIAKIRHTILEKAPQCLPLLAPTLVSAEQRIRIICGH</sequence>
<gene>
    <name evidence="1" type="ORF">UFOVP431_67</name>
</gene>
<protein>
    <submittedName>
        <fullName evidence="1">Uncharacterized protein</fullName>
    </submittedName>
</protein>
<organism evidence="1">
    <name type="scientific">uncultured Caudovirales phage</name>
    <dbReference type="NCBI Taxonomy" id="2100421"/>
    <lineage>
        <taxon>Viruses</taxon>
        <taxon>Duplodnaviria</taxon>
        <taxon>Heunggongvirae</taxon>
        <taxon>Uroviricota</taxon>
        <taxon>Caudoviricetes</taxon>
        <taxon>Peduoviridae</taxon>
        <taxon>Maltschvirus</taxon>
        <taxon>Maltschvirus maltsch</taxon>
    </lineage>
</organism>